<dbReference type="PRINTS" id="PR00368">
    <property type="entry name" value="FADPNR"/>
</dbReference>
<dbReference type="Pfam" id="PF04324">
    <property type="entry name" value="Fer2_BFD"/>
    <property type="match status" value="1"/>
</dbReference>
<dbReference type="InterPro" id="IPR036188">
    <property type="entry name" value="FAD/NAD-bd_sf"/>
</dbReference>
<evidence type="ECO:0000256" key="5">
    <source>
        <dbReference type="ARBA" id="ARBA00022617"/>
    </source>
</evidence>
<keyword evidence="8" id="KW-0408">Iron</keyword>
<evidence type="ECO:0000313" key="14">
    <source>
        <dbReference type="Proteomes" id="UP000317722"/>
    </source>
</evidence>
<dbReference type="PANTHER" id="PTHR43809">
    <property type="entry name" value="NITRITE REDUCTASE (NADH) LARGE SUBUNIT"/>
    <property type="match status" value="1"/>
</dbReference>
<evidence type="ECO:0000256" key="6">
    <source>
        <dbReference type="ARBA" id="ARBA00022723"/>
    </source>
</evidence>
<proteinExistence type="inferred from homology"/>
<keyword evidence="14" id="KW-1185">Reference proteome</keyword>
<dbReference type="GO" id="GO:0046872">
    <property type="term" value="F:metal ion binding"/>
    <property type="evidence" value="ECO:0007669"/>
    <property type="project" value="UniProtKB-KW"/>
</dbReference>
<evidence type="ECO:0000259" key="11">
    <source>
        <dbReference type="Pfam" id="PF04324"/>
    </source>
</evidence>
<evidence type="ECO:0000256" key="9">
    <source>
        <dbReference type="ARBA" id="ARBA00023014"/>
    </source>
</evidence>
<reference evidence="13 14" key="1">
    <citation type="journal article" date="2019" name="Environ. Microbiol.">
        <title>Species interactions and distinct microbial communities in high Arctic permafrost affected cryosols are associated with the CH4 and CO2 gas fluxes.</title>
        <authorList>
            <person name="Altshuler I."/>
            <person name="Hamel J."/>
            <person name="Turney S."/>
            <person name="Magnuson E."/>
            <person name="Levesque R."/>
            <person name="Greer C."/>
            <person name="Whyte L.G."/>
        </authorList>
    </citation>
    <scope>NUCLEOTIDE SEQUENCE [LARGE SCALE GENOMIC DNA]</scope>
    <source>
        <strain evidence="13 14">S9.3A</strain>
    </source>
</reference>
<dbReference type="AlphaFoldDB" id="A0A502D5M7"/>
<comment type="cofactor">
    <cofactor evidence="1">
        <name>siroheme</name>
        <dbReference type="ChEBI" id="CHEBI:60052"/>
    </cofactor>
</comment>
<dbReference type="PANTHER" id="PTHR43809:SF1">
    <property type="entry name" value="NITRITE REDUCTASE (NADH) LARGE SUBUNIT"/>
    <property type="match status" value="1"/>
</dbReference>
<evidence type="ECO:0000256" key="8">
    <source>
        <dbReference type="ARBA" id="ARBA00023004"/>
    </source>
</evidence>
<dbReference type="RefSeq" id="WP_140737033.1">
    <property type="nucleotide sequence ID" value="NZ_RCZM01000001.1"/>
</dbReference>
<dbReference type="Proteomes" id="UP000317722">
    <property type="component" value="Unassembled WGS sequence"/>
</dbReference>
<comment type="pathway">
    <text evidence="3">Nitrogen metabolism; nitrate reduction (assimilation).</text>
</comment>
<protein>
    <submittedName>
        <fullName evidence="13">NAD(P)/FAD-dependent oxidoreductase</fullName>
    </submittedName>
</protein>
<feature type="domain" description="BFD-like [2Fe-2S]-binding" evidence="11">
    <location>
        <begin position="451"/>
        <end position="497"/>
    </location>
</feature>
<evidence type="ECO:0000256" key="2">
    <source>
        <dbReference type="ARBA" id="ARBA00001966"/>
    </source>
</evidence>
<sequence>MTRLVVIGNGMVGSRFVEDLLGADAAGRYDVTVVGAEACEPYNRVLLSEVVAGKHDLSALTLPTPQSPRLTVLRGEQADHLDREDRVVVTAGGGRLRYDRLVLATGSAARVPPLPGLRAADRGDGGGADDGTLTHGVHGLRSIDDAREIVAATLNAQRAVVLGAGVLGMEAACGLARRGVAVTVVHPASTLMERQLDEEAGRVVELAMSGLGIDHRVGVGATEALVEDGRLRGLRLDDGEIVPADLLVLATGTVPSTVLATTAGLSVDRGVVVDDDLRSPDDHRVFAIGDCAQPPEGGSGLVAQGWEQSRRLAALLCGSISGGAELLPTRPTAASPRPSSVGSDVVRLKAHGLDVVTMGVCGSQRVDDPAQRTLRLSDPDVGRHVEVVVSGGLLVGATCVGAGAVAADLVTTYTRRTPVPADPAYLLLPALMPGPASAPTSPDAIPDDATICRCNGVSKAAIVACVHDGATSVPDVAAATRATTGCGGCSDDVCALVEWLSPAASTSKDALGTTAMAFSPSDVRPGENHVTKGKHMNHNAETAAS</sequence>
<dbReference type="InterPro" id="IPR023753">
    <property type="entry name" value="FAD/NAD-binding_dom"/>
</dbReference>
<comment type="cofactor">
    <cofactor evidence="2">
        <name>[4Fe-4S] cluster</name>
        <dbReference type="ChEBI" id="CHEBI:49883"/>
    </cofactor>
</comment>
<evidence type="ECO:0000256" key="10">
    <source>
        <dbReference type="SAM" id="MobiDB-lite"/>
    </source>
</evidence>
<dbReference type="Gene3D" id="1.10.10.1100">
    <property type="entry name" value="BFD-like [2Fe-2S]-binding domain"/>
    <property type="match status" value="1"/>
</dbReference>
<dbReference type="SUPFAM" id="SSF51905">
    <property type="entry name" value="FAD/NAD(P)-binding domain"/>
    <property type="match status" value="2"/>
</dbReference>
<dbReference type="GO" id="GO:0016491">
    <property type="term" value="F:oxidoreductase activity"/>
    <property type="evidence" value="ECO:0007669"/>
    <property type="project" value="UniProtKB-KW"/>
</dbReference>
<dbReference type="GO" id="GO:0051536">
    <property type="term" value="F:iron-sulfur cluster binding"/>
    <property type="evidence" value="ECO:0007669"/>
    <property type="project" value="UniProtKB-KW"/>
</dbReference>
<dbReference type="InterPro" id="IPR041854">
    <property type="entry name" value="BFD-like_2Fe2S-bd_dom_sf"/>
</dbReference>
<dbReference type="Pfam" id="PF07992">
    <property type="entry name" value="Pyr_redox_2"/>
    <property type="match status" value="1"/>
</dbReference>
<evidence type="ECO:0000313" key="13">
    <source>
        <dbReference type="EMBL" id="TPG19386.1"/>
    </source>
</evidence>
<evidence type="ECO:0000256" key="4">
    <source>
        <dbReference type="ARBA" id="ARBA00010429"/>
    </source>
</evidence>
<gene>
    <name evidence="13" type="ORF">EAH86_02560</name>
</gene>
<feature type="domain" description="FAD/NAD(P)-binding" evidence="12">
    <location>
        <begin position="3"/>
        <end position="296"/>
    </location>
</feature>
<name>A0A502D5M7_9MICO</name>
<feature type="region of interest" description="Disordered" evidence="10">
    <location>
        <begin position="521"/>
        <end position="545"/>
    </location>
</feature>
<organism evidence="13 14">
    <name type="scientific">Pedococcus bigeumensis</name>
    <dbReference type="NCBI Taxonomy" id="433644"/>
    <lineage>
        <taxon>Bacteria</taxon>
        <taxon>Bacillati</taxon>
        <taxon>Actinomycetota</taxon>
        <taxon>Actinomycetes</taxon>
        <taxon>Micrococcales</taxon>
        <taxon>Intrasporangiaceae</taxon>
        <taxon>Pedococcus</taxon>
    </lineage>
</organism>
<dbReference type="InterPro" id="IPR007419">
    <property type="entry name" value="BFD-like_2Fe2S-bd_dom"/>
</dbReference>
<comment type="caution">
    <text evidence="13">The sequence shown here is derived from an EMBL/GenBank/DDBJ whole genome shotgun (WGS) entry which is preliminary data.</text>
</comment>
<evidence type="ECO:0000259" key="12">
    <source>
        <dbReference type="Pfam" id="PF07992"/>
    </source>
</evidence>
<dbReference type="Gene3D" id="3.50.50.60">
    <property type="entry name" value="FAD/NAD(P)-binding domain"/>
    <property type="match status" value="2"/>
</dbReference>
<dbReference type="OrthoDB" id="1145at2"/>
<keyword evidence="5" id="KW-0349">Heme</keyword>
<keyword evidence="6" id="KW-0479">Metal-binding</keyword>
<keyword evidence="7" id="KW-0560">Oxidoreductase</keyword>
<dbReference type="InterPro" id="IPR052034">
    <property type="entry name" value="NasD-like"/>
</dbReference>
<keyword evidence="9" id="KW-0411">Iron-sulfur</keyword>
<evidence type="ECO:0000256" key="1">
    <source>
        <dbReference type="ARBA" id="ARBA00001929"/>
    </source>
</evidence>
<evidence type="ECO:0000256" key="7">
    <source>
        <dbReference type="ARBA" id="ARBA00023002"/>
    </source>
</evidence>
<comment type="similarity">
    <text evidence="4">Belongs to the nitrite and sulfite reductase 4Fe-4S domain family.</text>
</comment>
<evidence type="ECO:0000256" key="3">
    <source>
        <dbReference type="ARBA" id="ARBA00005096"/>
    </source>
</evidence>
<dbReference type="EMBL" id="RCZM01000001">
    <property type="protein sequence ID" value="TPG19386.1"/>
    <property type="molecule type" value="Genomic_DNA"/>
</dbReference>
<accession>A0A502D5M7</accession>